<dbReference type="Pfam" id="PF01875">
    <property type="entry name" value="Memo"/>
    <property type="match status" value="1"/>
</dbReference>
<dbReference type="NCBIfam" id="TIGR04336">
    <property type="entry name" value="AmmeMemoSam_B"/>
    <property type="match status" value="1"/>
</dbReference>
<sequence length="278" mass="30911">MIRYQSLCKKMKQNIRQAAVAGMFYPADPSELTLTVNALFRTATTESSQQTPPCPRAIIAPHAGYIYSGPTAAKAYLCLQNCHSHYNKVVLLGPSHRVAVNGLALSSADSYQTPLGTIPLDIDTMQALDTYDFVSINDLAHRDEHSLEVHLPFLQTTLDKFSLVPIVVGDIEPSSVAKILELFENEEHTLIVISTDLSHFHQYADAQRRDQNTSAAILNYDYNAIGYEDACGRNPVNGALYWAQQHHHSIELMDLRNSGDTAGDKERVVGYASYHIYK</sequence>
<dbReference type="Gene3D" id="3.40.830.10">
    <property type="entry name" value="LigB-like"/>
    <property type="match status" value="1"/>
</dbReference>
<keyword evidence="2" id="KW-0560">Oxidoreductase</keyword>
<dbReference type="AlphaFoldDB" id="A0A3B0ZFR8"/>
<name>A0A3B0ZFR8_9ZZZZ</name>
<dbReference type="HAMAP" id="MF_00055">
    <property type="entry name" value="MEMO1"/>
    <property type="match status" value="1"/>
</dbReference>
<keyword evidence="2" id="KW-0223">Dioxygenase</keyword>
<evidence type="ECO:0000256" key="1">
    <source>
        <dbReference type="ARBA" id="ARBA00006315"/>
    </source>
</evidence>
<gene>
    <name evidence="2" type="ORF">MNBD_GAMMA21-1234</name>
</gene>
<organism evidence="2">
    <name type="scientific">hydrothermal vent metagenome</name>
    <dbReference type="NCBI Taxonomy" id="652676"/>
    <lineage>
        <taxon>unclassified sequences</taxon>
        <taxon>metagenomes</taxon>
        <taxon>ecological metagenomes</taxon>
    </lineage>
</organism>
<dbReference type="EMBL" id="UOFR01000014">
    <property type="protein sequence ID" value="VAW92338.1"/>
    <property type="molecule type" value="Genomic_DNA"/>
</dbReference>
<dbReference type="PANTHER" id="PTHR11060:SF0">
    <property type="entry name" value="PROTEIN MEMO1"/>
    <property type="match status" value="1"/>
</dbReference>
<dbReference type="GO" id="GO:0051213">
    <property type="term" value="F:dioxygenase activity"/>
    <property type="evidence" value="ECO:0007669"/>
    <property type="project" value="UniProtKB-KW"/>
</dbReference>
<accession>A0A3B0ZFR8</accession>
<reference evidence="2" key="1">
    <citation type="submission" date="2018-06" db="EMBL/GenBank/DDBJ databases">
        <authorList>
            <person name="Zhirakovskaya E."/>
        </authorList>
    </citation>
    <scope>NUCLEOTIDE SEQUENCE</scope>
</reference>
<dbReference type="CDD" id="cd07361">
    <property type="entry name" value="MEMO_like"/>
    <property type="match status" value="1"/>
</dbReference>
<protein>
    <submittedName>
        <fullName evidence="2">COG1355, Predicted dioxygenase</fullName>
    </submittedName>
</protein>
<proteinExistence type="inferred from homology"/>
<evidence type="ECO:0000313" key="2">
    <source>
        <dbReference type="EMBL" id="VAW92338.1"/>
    </source>
</evidence>
<dbReference type="InterPro" id="IPR002737">
    <property type="entry name" value="MEMO1_fam"/>
</dbReference>
<comment type="similarity">
    <text evidence="1">Belongs to the MEMO1 family.</text>
</comment>
<dbReference type="PANTHER" id="PTHR11060">
    <property type="entry name" value="PROTEIN MEMO1"/>
    <property type="match status" value="1"/>
</dbReference>